<feature type="compositionally biased region" description="Polar residues" evidence="6">
    <location>
        <begin position="459"/>
        <end position="469"/>
    </location>
</feature>
<comment type="similarity">
    <text evidence="2">Belongs to the TAF12 family.</text>
</comment>
<accession>A0A2Z7B9T2</accession>
<keyword evidence="8" id="KW-0396">Initiation factor</keyword>
<name>A0A2Z7B9T2_9LAMI</name>
<reference evidence="8 9" key="1">
    <citation type="journal article" date="2015" name="Proc. Natl. Acad. Sci. U.S.A.">
        <title>The resurrection genome of Boea hygrometrica: A blueprint for survival of dehydration.</title>
        <authorList>
            <person name="Xiao L."/>
            <person name="Yang G."/>
            <person name="Zhang L."/>
            <person name="Yang X."/>
            <person name="Zhao S."/>
            <person name="Ji Z."/>
            <person name="Zhou Q."/>
            <person name="Hu M."/>
            <person name="Wang Y."/>
            <person name="Chen M."/>
            <person name="Xu Y."/>
            <person name="Jin H."/>
            <person name="Xiao X."/>
            <person name="Hu G."/>
            <person name="Bao F."/>
            <person name="Hu Y."/>
            <person name="Wan P."/>
            <person name="Li L."/>
            <person name="Deng X."/>
            <person name="Kuang T."/>
            <person name="Xiang C."/>
            <person name="Zhu J.K."/>
            <person name="Oliver M.J."/>
            <person name="He Y."/>
        </authorList>
    </citation>
    <scope>NUCLEOTIDE SEQUENCE [LARGE SCALE GENOMIC DNA]</scope>
    <source>
        <strain evidence="9">cv. XS01</strain>
    </source>
</reference>
<dbReference type="Gene3D" id="1.10.20.10">
    <property type="entry name" value="Histone, subunit A"/>
    <property type="match status" value="1"/>
</dbReference>
<keyword evidence="4" id="KW-0804">Transcription</keyword>
<dbReference type="GO" id="GO:0046982">
    <property type="term" value="F:protein heterodimerization activity"/>
    <property type="evidence" value="ECO:0007669"/>
    <property type="project" value="InterPro"/>
</dbReference>
<evidence type="ECO:0000256" key="4">
    <source>
        <dbReference type="ARBA" id="ARBA00023163"/>
    </source>
</evidence>
<feature type="compositionally biased region" description="Low complexity" evidence="6">
    <location>
        <begin position="470"/>
        <end position="486"/>
    </location>
</feature>
<sequence>MAEIPTSSSSPSKPLPLQQAPSVIEPSNPQQLQSLPSSSSSLDLQQQQLAQPQPQQLVQSQQQLVQAQQMVQAQQQQLQQLQHQLQQQQGNNNVNSSSNSNGLIGVSNFQGLQRNSSMSRLNQMQQNGNIGNQLGMMRQQQQNSGIYGQMNFGGLNAMQQQQQQQMQQQNINSNNNNQLQQQMGQQNQLQQQMGQQNQLQQQQSGQIGAGNLARSALMGQTGPLPMLSGQAATTAQFNLQNQFLTTPRQKAGLIQASQFHQGNSPGQSLQGLQAMGMMGPLNLSSQLRANGTLAYTQPRMISGQLRQQLSQQIALNAGQGQSVTRTSFMNGQLSGLAQNGQPTLMQNTTSQQQWLKQMPAISSPNSSSFRLQQNRQQLLMQQQLAHQNSVGLNQQQLSQIVQQQPQMGHPQVQQPQMGHSQVQQLQQHQQQQPVQQQQLPPQLLQQQQSPRMVAPGGQKSVSLTGSQPDATASGATTPGGSSSQGTEASNQLLGKRKIQDLVSQLDLNAKLDPEVEDLLLEISDYFIESVTAFACTLAKHRKSSTLEAKDVLLHLEKNWHLSIPGFSSEEKKHNPVHAPSDVHKKRLDVIRNLMAPVESETNNTAQLARQGPSNPVGPSHIIRPSTSSDQLVSQSDVPQMLQQTTRF</sequence>
<evidence type="ECO:0000256" key="1">
    <source>
        <dbReference type="ARBA" id="ARBA00004123"/>
    </source>
</evidence>
<gene>
    <name evidence="8" type="ORF">F511_27270</name>
</gene>
<evidence type="ECO:0000256" key="5">
    <source>
        <dbReference type="ARBA" id="ARBA00023242"/>
    </source>
</evidence>
<dbReference type="GO" id="GO:0051123">
    <property type="term" value="P:RNA polymerase II preinitiation complex assembly"/>
    <property type="evidence" value="ECO:0007669"/>
    <property type="project" value="TreeGrafter"/>
</dbReference>
<feature type="region of interest" description="Disordered" evidence="6">
    <location>
        <begin position="88"/>
        <end position="107"/>
    </location>
</feature>
<dbReference type="InterPro" id="IPR037794">
    <property type="entry name" value="TAF12"/>
</dbReference>
<feature type="compositionally biased region" description="Polar residues" evidence="6">
    <location>
        <begin position="624"/>
        <end position="647"/>
    </location>
</feature>
<dbReference type="PANTHER" id="PTHR12264:SF26">
    <property type="entry name" value="TRANSCRIPTION INITIATION FACTOR TFIID SUBUNIT 12B"/>
    <property type="match status" value="1"/>
</dbReference>
<evidence type="ECO:0000259" key="7">
    <source>
        <dbReference type="Pfam" id="PF03847"/>
    </source>
</evidence>
<evidence type="ECO:0000313" key="9">
    <source>
        <dbReference type="Proteomes" id="UP000250235"/>
    </source>
</evidence>
<dbReference type="Pfam" id="PF03847">
    <property type="entry name" value="TFIID_20kDa"/>
    <property type="match status" value="1"/>
</dbReference>
<dbReference type="PANTHER" id="PTHR12264">
    <property type="entry name" value="TRANSCRIPTION INITIATION FACTOR TFIID SUBUNIT 12"/>
    <property type="match status" value="1"/>
</dbReference>
<dbReference type="Proteomes" id="UP000250235">
    <property type="component" value="Unassembled WGS sequence"/>
</dbReference>
<dbReference type="CDD" id="cd07981">
    <property type="entry name" value="HFD_TAF12"/>
    <property type="match status" value="1"/>
</dbReference>
<keyword evidence="9" id="KW-1185">Reference proteome</keyword>
<feature type="compositionally biased region" description="Low complexity" evidence="6">
    <location>
        <begin position="401"/>
        <end position="450"/>
    </location>
</feature>
<protein>
    <submittedName>
        <fullName evidence="8">Transcription initiation factor TFIID subunit 12b-like</fullName>
    </submittedName>
</protein>
<feature type="region of interest" description="Disordered" evidence="6">
    <location>
        <begin position="1"/>
        <end position="49"/>
    </location>
</feature>
<keyword evidence="5" id="KW-0539">Nucleus</keyword>
<keyword evidence="8" id="KW-0648">Protein biosynthesis</keyword>
<proteinExistence type="inferred from homology"/>
<dbReference type="GO" id="GO:0000124">
    <property type="term" value="C:SAGA complex"/>
    <property type="evidence" value="ECO:0007669"/>
    <property type="project" value="InterPro"/>
</dbReference>
<dbReference type="SUPFAM" id="SSF47113">
    <property type="entry name" value="Histone-fold"/>
    <property type="match status" value="1"/>
</dbReference>
<feature type="compositionally biased region" description="Low complexity" evidence="6">
    <location>
        <begin position="88"/>
        <end position="101"/>
    </location>
</feature>
<dbReference type="GO" id="GO:0017025">
    <property type="term" value="F:TBP-class protein binding"/>
    <property type="evidence" value="ECO:0007669"/>
    <property type="project" value="TreeGrafter"/>
</dbReference>
<dbReference type="EMBL" id="KV010032">
    <property type="protein sequence ID" value="KZV28676.1"/>
    <property type="molecule type" value="Genomic_DNA"/>
</dbReference>
<evidence type="ECO:0000313" key="8">
    <source>
        <dbReference type="EMBL" id="KZV28676.1"/>
    </source>
</evidence>
<dbReference type="GO" id="GO:0005669">
    <property type="term" value="C:transcription factor TFIID complex"/>
    <property type="evidence" value="ECO:0007669"/>
    <property type="project" value="InterPro"/>
</dbReference>
<organism evidence="8 9">
    <name type="scientific">Dorcoceras hygrometricum</name>
    <dbReference type="NCBI Taxonomy" id="472368"/>
    <lineage>
        <taxon>Eukaryota</taxon>
        <taxon>Viridiplantae</taxon>
        <taxon>Streptophyta</taxon>
        <taxon>Embryophyta</taxon>
        <taxon>Tracheophyta</taxon>
        <taxon>Spermatophyta</taxon>
        <taxon>Magnoliopsida</taxon>
        <taxon>eudicotyledons</taxon>
        <taxon>Gunneridae</taxon>
        <taxon>Pentapetalae</taxon>
        <taxon>asterids</taxon>
        <taxon>lamiids</taxon>
        <taxon>Lamiales</taxon>
        <taxon>Gesneriaceae</taxon>
        <taxon>Didymocarpoideae</taxon>
        <taxon>Trichosporeae</taxon>
        <taxon>Loxocarpinae</taxon>
        <taxon>Dorcoceras</taxon>
    </lineage>
</organism>
<dbReference type="GO" id="GO:0003677">
    <property type="term" value="F:DNA binding"/>
    <property type="evidence" value="ECO:0007669"/>
    <property type="project" value="TreeGrafter"/>
</dbReference>
<dbReference type="OrthoDB" id="2193432at2759"/>
<dbReference type="InterPro" id="IPR009072">
    <property type="entry name" value="Histone-fold"/>
</dbReference>
<keyword evidence="3" id="KW-0805">Transcription regulation</keyword>
<comment type="subcellular location">
    <subcellularLocation>
        <location evidence="1">Nucleus</location>
    </subcellularLocation>
</comment>
<dbReference type="InterPro" id="IPR003228">
    <property type="entry name" value="TFIID_TAF12_dom"/>
</dbReference>
<feature type="domain" description="Transcription initiation factor TFIID subunit 12" evidence="7">
    <location>
        <begin position="494"/>
        <end position="561"/>
    </location>
</feature>
<dbReference type="FunFam" id="1.10.20.10:FF:000011">
    <property type="entry name" value="Transcription initiation factor TFIID subunit 12"/>
    <property type="match status" value="1"/>
</dbReference>
<dbReference type="GO" id="GO:0003743">
    <property type="term" value="F:translation initiation factor activity"/>
    <property type="evidence" value="ECO:0007669"/>
    <property type="project" value="UniProtKB-KW"/>
</dbReference>
<evidence type="ECO:0000256" key="2">
    <source>
        <dbReference type="ARBA" id="ARBA00007530"/>
    </source>
</evidence>
<feature type="region of interest" description="Disordered" evidence="6">
    <location>
        <begin position="179"/>
        <end position="207"/>
    </location>
</feature>
<feature type="region of interest" description="Disordered" evidence="6">
    <location>
        <begin position="600"/>
        <end position="647"/>
    </location>
</feature>
<dbReference type="AlphaFoldDB" id="A0A2Z7B9T2"/>
<evidence type="ECO:0000256" key="3">
    <source>
        <dbReference type="ARBA" id="ARBA00023015"/>
    </source>
</evidence>
<feature type="compositionally biased region" description="Polar residues" evidence="6">
    <location>
        <begin position="600"/>
        <end position="613"/>
    </location>
</feature>
<evidence type="ECO:0000256" key="6">
    <source>
        <dbReference type="SAM" id="MobiDB-lite"/>
    </source>
</evidence>
<feature type="region of interest" description="Disordered" evidence="6">
    <location>
        <begin position="401"/>
        <end position="490"/>
    </location>
</feature>